<protein>
    <submittedName>
        <fullName evidence="9">Putative ABC-type siderophore permease protein</fullName>
    </submittedName>
</protein>
<feature type="transmembrane region" description="Helical" evidence="8">
    <location>
        <begin position="297"/>
        <end position="316"/>
    </location>
</feature>
<keyword evidence="4" id="KW-1003">Cell membrane</keyword>
<comment type="subcellular location">
    <subcellularLocation>
        <location evidence="1">Cell membrane</location>
        <topology evidence="1">Multi-pass membrane protein</topology>
    </subcellularLocation>
</comment>
<comment type="similarity">
    <text evidence="2">Belongs to the binding-protein-dependent transport system permease family. FecCD subfamily.</text>
</comment>
<dbReference type="InterPro" id="IPR000522">
    <property type="entry name" value="ABC_transptr_permease_BtuC"/>
</dbReference>
<feature type="transmembrane region" description="Helical" evidence="8">
    <location>
        <begin position="6"/>
        <end position="35"/>
    </location>
</feature>
<evidence type="ECO:0000256" key="1">
    <source>
        <dbReference type="ARBA" id="ARBA00004651"/>
    </source>
</evidence>
<proteinExistence type="inferred from homology"/>
<keyword evidence="5 8" id="KW-0812">Transmembrane</keyword>
<dbReference type="GO" id="GO:0005886">
    <property type="term" value="C:plasma membrane"/>
    <property type="evidence" value="ECO:0007669"/>
    <property type="project" value="UniProtKB-SubCell"/>
</dbReference>
<dbReference type="AlphaFoldDB" id="Q1YL93"/>
<evidence type="ECO:0000313" key="10">
    <source>
        <dbReference type="Proteomes" id="UP000000321"/>
    </source>
</evidence>
<sequence length="323" mass="33249">MSHSRIIAGLIATIVLLALASVFVGAGALTVGTLAAGGLDADGLRLLLVSRIPRTLAALLAGAGLAVAGLIMQMLSSNRFVEPSTVGTTESASLGLLAVTILAPGLPVFGQMLIAAGFALAGTALFMAIIARLRLRSGMLVPLVGLIMSGIIGAGASFLAYRFDLMQSLGAWMSGDFSMVLRGRYELLWIAFGLTILAVFAADRFTLAGLGRDVATNLGLSYERVLALGLVVVSLVAAVTIVSVGSIPFVGLVVPNLVSMLVGDNGRRTVPYVALLGAALVLACDLVGRLVRTPYEIPAGTIMGVLGTCVFLAIIFRRRPSLG</sequence>
<gene>
    <name evidence="9" type="ORF">SI859A1_02654</name>
</gene>
<evidence type="ECO:0000313" key="9">
    <source>
        <dbReference type="EMBL" id="EAS51838.1"/>
    </source>
</evidence>
<dbReference type="Proteomes" id="UP000000321">
    <property type="component" value="Unassembled WGS sequence"/>
</dbReference>
<dbReference type="HOGENOM" id="CLU_013016_3_0_5"/>
<feature type="transmembrane region" description="Helical" evidence="8">
    <location>
        <begin position="56"/>
        <end position="75"/>
    </location>
</feature>
<dbReference type="Gene3D" id="1.10.3470.10">
    <property type="entry name" value="ABC transporter involved in vitamin B12 uptake, BtuC"/>
    <property type="match status" value="1"/>
</dbReference>
<organism evidence="9 10">
    <name type="scientific">Aurantimonas manganoxydans (strain ATCC BAA-1229 / DSM 21871 / SI85-9A1)</name>
    <dbReference type="NCBI Taxonomy" id="287752"/>
    <lineage>
        <taxon>Bacteria</taxon>
        <taxon>Pseudomonadati</taxon>
        <taxon>Pseudomonadota</taxon>
        <taxon>Alphaproteobacteria</taxon>
        <taxon>Hyphomicrobiales</taxon>
        <taxon>Aurantimonadaceae</taxon>
        <taxon>Aurantimonas</taxon>
    </lineage>
</organism>
<dbReference type="SUPFAM" id="SSF81345">
    <property type="entry name" value="ABC transporter involved in vitamin B12 uptake, BtuC"/>
    <property type="match status" value="1"/>
</dbReference>
<dbReference type="PANTHER" id="PTHR30472">
    <property type="entry name" value="FERRIC ENTEROBACTIN TRANSPORT SYSTEM PERMEASE PROTEIN"/>
    <property type="match status" value="1"/>
</dbReference>
<evidence type="ECO:0000256" key="4">
    <source>
        <dbReference type="ARBA" id="ARBA00022475"/>
    </source>
</evidence>
<dbReference type="OrthoDB" id="9811975at2"/>
<evidence type="ECO:0000256" key="5">
    <source>
        <dbReference type="ARBA" id="ARBA00022692"/>
    </source>
</evidence>
<dbReference type="GO" id="GO:0033214">
    <property type="term" value="P:siderophore-iron import into cell"/>
    <property type="evidence" value="ECO:0007669"/>
    <property type="project" value="TreeGrafter"/>
</dbReference>
<dbReference type="RefSeq" id="WP_009210476.1">
    <property type="nucleotide sequence ID" value="NZ_BBWP01000002.1"/>
</dbReference>
<keyword evidence="6 8" id="KW-1133">Transmembrane helix</keyword>
<keyword evidence="7 8" id="KW-0472">Membrane</keyword>
<reference evidence="9 10" key="1">
    <citation type="journal article" date="2008" name="Appl. Environ. Microbiol.">
        <title>Genomic insights into Mn(II) oxidation by the marine alphaproteobacterium Aurantimonas sp. strain SI85-9A1.</title>
        <authorList>
            <person name="Dick G.J."/>
            <person name="Podell S."/>
            <person name="Johnson H.A."/>
            <person name="Rivera-Espinoza Y."/>
            <person name="Bernier-Latmani R."/>
            <person name="McCarthy J.K."/>
            <person name="Torpey J.W."/>
            <person name="Clement B.G."/>
            <person name="Gaasterland T."/>
            <person name="Tebo B.M."/>
        </authorList>
    </citation>
    <scope>NUCLEOTIDE SEQUENCE [LARGE SCALE GENOMIC DNA]</scope>
    <source>
        <strain evidence="9 10">SI85-9A1</strain>
    </source>
</reference>
<dbReference type="Pfam" id="PF01032">
    <property type="entry name" value="FecCD"/>
    <property type="match status" value="1"/>
</dbReference>
<feature type="transmembrane region" description="Helical" evidence="8">
    <location>
        <begin position="113"/>
        <end position="133"/>
    </location>
</feature>
<accession>Q1YL93</accession>
<dbReference type="EMBL" id="AAPJ01000001">
    <property type="protein sequence ID" value="EAS51838.1"/>
    <property type="molecule type" value="Genomic_DNA"/>
</dbReference>
<evidence type="ECO:0000256" key="6">
    <source>
        <dbReference type="ARBA" id="ARBA00022989"/>
    </source>
</evidence>
<feature type="transmembrane region" description="Helical" evidence="8">
    <location>
        <begin position="225"/>
        <end position="258"/>
    </location>
</feature>
<feature type="transmembrane region" description="Helical" evidence="8">
    <location>
        <begin position="87"/>
        <end position="106"/>
    </location>
</feature>
<evidence type="ECO:0000256" key="8">
    <source>
        <dbReference type="SAM" id="Phobius"/>
    </source>
</evidence>
<dbReference type="BioCyc" id="AURANTIMONAS:SI859A1_02654-MONOMER"/>
<feature type="transmembrane region" description="Helical" evidence="8">
    <location>
        <begin position="270"/>
        <end position="291"/>
    </location>
</feature>
<dbReference type="InterPro" id="IPR037294">
    <property type="entry name" value="ABC_BtuC-like"/>
</dbReference>
<dbReference type="PANTHER" id="PTHR30472:SF27">
    <property type="entry name" value="PETROBACTIN IMPORT SYSTEM PERMEASE PROTEIN YCLN"/>
    <property type="match status" value="1"/>
</dbReference>
<evidence type="ECO:0000256" key="3">
    <source>
        <dbReference type="ARBA" id="ARBA00022448"/>
    </source>
</evidence>
<name>Q1YL93_AURMS</name>
<dbReference type="CDD" id="cd06550">
    <property type="entry name" value="TM_ABC_iron-siderophores_like"/>
    <property type="match status" value="1"/>
</dbReference>
<comment type="caution">
    <text evidence="9">The sequence shown here is derived from an EMBL/GenBank/DDBJ whole genome shotgun (WGS) entry which is preliminary data.</text>
</comment>
<feature type="transmembrane region" description="Helical" evidence="8">
    <location>
        <begin position="139"/>
        <end position="161"/>
    </location>
</feature>
<dbReference type="GO" id="GO:0022857">
    <property type="term" value="F:transmembrane transporter activity"/>
    <property type="evidence" value="ECO:0007669"/>
    <property type="project" value="InterPro"/>
</dbReference>
<keyword evidence="3" id="KW-0813">Transport</keyword>
<evidence type="ECO:0000256" key="7">
    <source>
        <dbReference type="ARBA" id="ARBA00023136"/>
    </source>
</evidence>
<feature type="transmembrane region" description="Helical" evidence="8">
    <location>
        <begin position="187"/>
        <end position="205"/>
    </location>
</feature>
<keyword evidence="10" id="KW-1185">Reference proteome</keyword>
<evidence type="ECO:0000256" key="2">
    <source>
        <dbReference type="ARBA" id="ARBA00007935"/>
    </source>
</evidence>